<sequence length="1101" mass="122686">MNGLPFYFCGYVFTAAIMMGHCELQAASTASSQAGESPSDFIGFASAPDKVAHGSVVRVRYRCSGPCQLAVEVVVSTLRETDFAVFRRKWIGSTSGVYRIHQVPLGLPPSVLYQHDFFNRRVLRTLNVTVRAWLDHLDDGGEPGTYRDSTVRVYKELQVEPLSERPAKPPTECPSWSAQLVWQTTRNRVRQCPHESDVIDVLKFPLASPGEHFGVVRRFQPFMDRGLESVRLRAVTQPSVTLSAWVYLLKWCQGELCGIVHHVGRKRAYDSVLLQLTHTGDVIIQTRVTTGEDRAFRANVVLPRWKWIRLDCSIQDSKVLLDATWDDKTRRHQYQFQHSVHYDDTDGYFVIGGSDYMPGIHGYFGPIKYYRLGTEKVENHLESTSRELDRTHQECQEVKALTQAFLKEVTERQDTTPVATGACTPYFTRLRGRSREKVCTQTWTWEEQLKHSTLFHLLQTKKENIRTGSLSMKELRSGLFDQAVGTMFTVDQEQNKVKFGSTALLQISSCIGNHKASLLLAAVFFSGLGHPVDQQQGHVYSLIGALGDNRFALMHAGYKHQQGIDGFPKDLDVAYSYYSNVGAQSIVDSSRIHDNVQHPLELIYVSNAEDLNSFTEETSDVFHYLKYRAEDGDAESQKQLAAMLFWGRHGVPKDVATAVKWYERSALQLEDPTAMYDYSVLLMKGQGVKTNVTRGLKLLEKAAAMGSVNALNGLGWYYRMILNDHEKAVKYFRQAALNGSADAMFNLGLHHLSHQDPDDPRRNETAMVLQFLNASRLGHDVASVEAASYLSTGVLEGVPQDVGRAVTMVKKVCDQNGHLGLVVRDALQDYIRGSRQGAFVKYVLAAEAGLALAQSNAAHLCEELDLHHACQWRYHNFSILNYDPHPAALLKMGDHHHSSSSRRGDSLRWPAEAVSMYVRAAAAGSPQGMFNLVLLAERGHVVPASIRSMFNESQRDEHDVLLMLLKRCVQAEGEEAVMPCSLALLRVQMGRALRRMSQSGAQLLLTYASLLSVIVTVVIVPLQTCLEQRVASRRVFAPRASSTSRGGVGSVREQDGVVGGAHGAAGNPNGERRLLQACDWAVSLSGVCLCAFCTAILSHLL</sequence>
<evidence type="ECO:0000256" key="1">
    <source>
        <dbReference type="SAM" id="Coils"/>
    </source>
</evidence>
<comment type="caution">
    <text evidence="3">The sequence shown here is derived from an EMBL/GenBank/DDBJ whole genome shotgun (WGS) entry which is preliminary data.</text>
</comment>
<keyword evidence="2" id="KW-1133">Transmembrane helix</keyword>
<dbReference type="PANTHER" id="PTHR44444:SF1">
    <property type="entry name" value="PROTEIN SEL-1 HOMOLOG 3"/>
    <property type="match status" value="1"/>
</dbReference>
<keyword evidence="4" id="KW-1185">Reference proteome</keyword>
<dbReference type="InterPro" id="IPR011990">
    <property type="entry name" value="TPR-like_helical_dom_sf"/>
</dbReference>
<keyword evidence="2" id="KW-0812">Transmembrane</keyword>
<keyword evidence="1" id="KW-0175">Coiled coil</keyword>
<evidence type="ECO:0000313" key="3">
    <source>
        <dbReference type="EMBL" id="KAK9518893.1"/>
    </source>
</evidence>
<feature type="transmembrane region" description="Helical" evidence="2">
    <location>
        <begin position="1080"/>
        <end position="1100"/>
    </location>
</feature>
<dbReference type="Proteomes" id="UP001488805">
    <property type="component" value="Unassembled WGS sequence"/>
</dbReference>
<organism evidence="3 4">
    <name type="scientific">Zoarces viviparus</name>
    <name type="common">Viviparous eelpout</name>
    <name type="synonym">Blennius viviparus</name>
    <dbReference type="NCBI Taxonomy" id="48416"/>
    <lineage>
        <taxon>Eukaryota</taxon>
        <taxon>Metazoa</taxon>
        <taxon>Chordata</taxon>
        <taxon>Craniata</taxon>
        <taxon>Vertebrata</taxon>
        <taxon>Euteleostomi</taxon>
        <taxon>Actinopterygii</taxon>
        <taxon>Neopterygii</taxon>
        <taxon>Teleostei</taxon>
        <taxon>Neoteleostei</taxon>
        <taxon>Acanthomorphata</taxon>
        <taxon>Eupercaria</taxon>
        <taxon>Perciformes</taxon>
        <taxon>Cottioidei</taxon>
        <taxon>Zoarcales</taxon>
        <taxon>Zoarcidae</taxon>
        <taxon>Zoarcinae</taxon>
        <taxon>Zoarces</taxon>
    </lineage>
</organism>
<dbReference type="EMBL" id="JBCEZU010000434">
    <property type="protein sequence ID" value="KAK9518893.1"/>
    <property type="molecule type" value="Genomic_DNA"/>
</dbReference>
<feature type="coiled-coil region" evidence="1">
    <location>
        <begin position="374"/>
        <end position="401"/>
    </location>
</feature>
<dbReference type="Gene3D" id="1.25.40.10">
    <property type="entry name" value="Tetratricopeptide repeat domain"/>
    <property type="match status" value="1"/>
</dbReference>
<dbReference type="AlphaFoldDB" id="A0AAW1E8M9"/>
<evidence type="ECO:0000313" key="4">
    <source>
        <dbReference type="Proteomes" id="UP001488805"/>
    </source>
</evidence>
<name>A0AAW1E8M9_ZOAVI</name>
<dbReference type="InterPro" id="IPR006597">
    <property type="entry name" value="Sel1-like"/>
</dbReference>
<dbReference type="InterPro" id="IPR042756">
    <property type="entry name" value="Sel-1L3"/>
</dbReference>
<proteinExistence type="predicted"/>
<dbReference type="PANTHER" id="PTHR44444">
    <property type="entry name" value="PROTEIN SEL-1 HOMOLOG 3"/>
    <property type="match status" value="1"/>
</dbReference>
<keyword evidence="2" id="KW-0472">Membrane</keyword>
<accession>A0AAW1E8M9</accession>
<feature type="transmembrane region" description="Helical" evidence="2">
    <location>
        <begin position="1004"/>
        <end position="1026"/>
    </location>
</feature>
<dbReference type="SMART" id="SM00671">
    <property type="entry name" value="SEL1"/>
    <property type="match status" value="7"/>
</dbReference>
<gene>
    <name evidence="3" type="ORF">VZT92_021660</name>
</gene>
<evidence type="ECO:0000256" key="2">
    <source>
        <dbReference type="SAM" id="Phobius"/>
    </source>
</evidence>
<protein>
    <submittedName>
        <fullName evidence="3">Uncharacterized protein</fullName>
    </submittedName>
</protein>
<reference evidence="3 4" key="1">
    <citation type="journal article" date="2024" name="Genome Biol. Evol.">
        <title>Chromosome-level genome assembly of the viviparous eelpout Zoarces viviparus.</title>
        <authorList>
            <person name="Fuhrmann N."/>
            <person name="Brasseur M.V."/>
            <person name="Bakowski C.E."/>
            <person name="Podsiadlowski L."/>
            <person name="Prost S."/>
            <person name="Krehenwinkel H."/>
            <person name="Mayer C."/>
        </authorList>
    </citation>
    <scope>NUCLEOTIDE SEQUENCE [LARGE SCALE GENOMIC DNA]</scope>
    <source>
        <strain evidence="3">NO-MEL_2022_Ind0_liver</strain>
    </source>
</reference>
<dbReference type="SUPFAM" id="SSF81901">
    <property type="entry name" value="HCP-like"/>
    <property type="match status" value="3"/>
</dbReference>
<dbReference type="Pfam" id="PF08238">
    <property type="entry name" value="Sel1"/>
    <property type="match status" value="4"/>
</dbReference>